<feature type="transmembrane region" description="Helical" evidence="7">
    <location>
        <begin position="275"/>
        <end position="296"/>
    </location>
</feature>
<evidence type="ECO:0000256" key="5">
    <source>
        <dbReference type="ARBA" id="ARBA00022833"/>
    </source>
</evidence>
<gene>
    <name evidence="9" type="ORF">Adu01nite_34060</name>
</gene>
<feature type="transmembrane region" description="Helical" evidence="7">
    <location>
        <begin position="370"/>
        <end position="394"/>
    </location>
</feature>
<dbReference type="InterPro" id="IPR001915">
    <property type="entry name" value="Peptidase_M48"/>
</dbReference>
<organism evidence="9 10">
    <name type="scientific">Paractinoplanes durhamensis</name>
    <dbReference type="NCBI Taxonomy" id="113563"/>
    <lineage>
        <taxon>Bacteria</taxon>
        <taxon>Bacillati</taxon>
        <taxon>Actinomycetota</taxon>
        <taxon>Actinomycetes</taxon>
        <taxon>Micromonosporales</taxon>
        <taxon>Micromonosporaceae</taxon>
        <taxon>Paractinoplanes</taxon>
    </lineage>
</organism>
<proteinExistence type="predicted"/>
<evidence type="ECO:0000256" key="1">
    <source>
        <dbReference type="ARBA" id="ARBA00001947"/>
    </source>
</evidence>
<feature type="transmembrane region" description="Helical" evidence="7">
    <location>
        <begin position="406"/>
        <end position="431"/>
    </location>
</feature>
<keyword evidence="7" id="KW-0812">Transmembrane</keyword>
<keyword evidence="4" id="KW-0378">Hydrolase</keyword>
<comment type="caution">
    <text evidence="9">The sequence shown here is derived from an EMBL/GenBank/DDBJ whole genome shotgun (WGS) entry which is preliminary data.</text>
</comment>
<keyword evidence="7" id="KW-1133">Transmembrane helix</keyword>
<evidence type="ECO:0000256" key="6">
    <source>
        <dbReference type="ARBA" id="ARBA00023049"/>
    </source>
</evidence>
<evidence type="ECO:0000256" key="4">
    <source>
        <dbReference type="ARBA" id="ARBA00022801"/>
    </source>
</evidence>
<keyword evidence="6" id="KW-0482">Metalloprotease</keyword>
<evidence type="ECO:0000259" key="8">
    <source>
        <dbReference type="Pfam" id="PF01435"/>
    </source>
</evidence>
<dbReference type="Pfam" id="PF01435">
    <property type="entry name" value="Peptidase_M48"/>
    <property type="match status" value="1"/>
</dbReference>
<accession>A0ABQ3YWT8</accession>
<keyword evidence="10" id="KW-1185">Reference proteome</keyword>
<evidence type="ECO:0000256" key="7">
    <source>
        <dbReference type="SAM" id="Phobius"/>
    </source>
</evidence>
<evidence type="ECO:0000313" key="9">
    <source>
        <dbReference type="EMBL" id="GIE02056.1"/>
    </source>
</evidence>
<protein>
    <recommendedName>
        <fullName evidence="8">Peptidase M48 domain-containing protein</fullName>
    </recommendedName>
</protein>
<dbReference type="Proteomes" id="UP000637628">
    <property type="component" value="Unassembled WGS sequence"/>
</dbReference>
<evidence type="ECO:0000256" key="3">
    <source>
        <dbReference type="ARBA" id="ARBA00022723"/>
    </source>
</evidence>
<keyword evidence="5" id="KW-0862">Zinc</keyword>
<feature type="domain" description="Peptidase M48" evidence="8">
    <location>
        <begin position="76"/>
        <end position="262"/>
    </location>
</feature>
<dbReference type="EMBL" id="BOML01000029">
    <property type="protein sequence ID" value="GIE02056.1"/>
    <property type="molecule type" value="Genomic_DNA"/>
</dbReference>
<feature type="transmembrane region" description="Helical" evidence="7">
    <location>
        <begin position="154"/>
        <end position="176"/>
    </location>
</feature>
<sequence>MFAGHWFFGLRAGSGRACATAADFAACAARARWAEAGAVLVGPVVLVAVAAGFYLAGPAVTRWRHVITGVPVPADTALRREVAALAAAAGLRRPPLIELAKKQEPFVYGAWPPYRLAVPVPSVQNVVNHAPLDLALLAHEIGHARSGDATRHGAVIACWRASLLVVVVPIAVDAWRLLPMAGAAVPQLTWRLLVVAAVLFLAVLSTGRAREFEADARVPAGGPAAGQPAFDRTSALVAAIGSRRYRWWHFAPSPARRLAALADPALRSRPAWHDAAVAGVAAGLLGTELSLLVELAFPANAWPGYLTAALVTAVPAIGALGLPPGLSRWRVAGLGLLFGAGLLAGTQLAPRASADWWRTFPAAGGRAAQLSLLAATPVTAAAIAGAALLLGVAVTGWAAALARHRLVIWLVGVPLLGVPLAAGLLAVRLAAGSGWSPGVLVGLLLTPARQVPLIVVVTAAAAALLLGHRGASSSPGEPSRQPVVRRVPAVAALWVLAVLAIVVHPSLGAAVRTVRASAPRWDSVPPPATTNAAYACFWVNHLGPAGLPGPAEVTGLGRVGAFLSTVDDLPLRRAAASLAGPGGAGTTDRRQAADALDLVLARCDSLLSALDRPLPKRTA</sequence>
<keyword evidence="7" id="KW-0472">Membrane</keyword>
<feature type="transmembrane region" description="Helical" evidence="7">
    <location>
        <begin position="451"/>
        <end position="467"/>
    </location>
</feature>
<name>A0ABQ3YWT8_9ACTN</name>
<feature type="transmembrane region" description="Helical" evidence="7">
    <location>
        <begin position="487"/>
        <end position="507"/>
    </location>
</feature>
<keyword evidence="2" id="KW-0645">Protease</keyword>
<evidence type="ECO:0000256" key="2">
    <source>
        <dbReference type="ARBA" id="ARBA00022670"/>
    </source>
</evidence>
<feature type="transmembrane region" description="Helical" evidence="7">
    <location>
        <begin position="188"/>
        <end position="207"/>
    </location>
</feature>
<feature type="transmembrane region" description="Helical" evidence="7">
    <location>
        <begin position="329"/>
        <end position="350"/>
    </location>
</feature>
<keyword evidence="3" id="KW-0479">Metal-binding</keyword>
<comment type="cofactor">
    <cofactor evidence="1">
        <name>Zn(2+)</name>
        <dbReference type="ChEBI" id="CHEBI:29105"/>
    </cofactor>
</comment>
<feature type="transmembrane region" description="Helical" evidence="7">
    <location>
        <begin position="302"/>
        <end position="322"/>
    </location>
</feature>
<reference evidence="9 10" key="1">
    <citation type="submission" date="2021-01" db="EMBL/GenBank/DDBJ databases">
        <title>Whole genome shotgun sequence of Actinoplanes durhamensis NBRC 14914.</title>
        <authorList>
            <person name="Komaki H."/>
            <person name="Tamura T."/>
        </authorList>
    </citation>
    <scope>NUCLEOTIDE SEQUENCE [LARGE SCALE GENOMIC DNA]</scope>
    <source>
        <strain evidence="9 10">NBRC 14914</strain>
    </source>
</reference>
<feature type="transmembrane region" description="Helical" evidence="7">
    <location>
        <begin position="38"/>
        <end position="56"/>
    </location>
</feature>
<evidence type="ECO:0000313" key="10">
    <source>
        <dbReference type="Proteomes" id="UP000637628"/>
    </source>
</evidence>